<evidence type="ECO:0000313" key="1">
    <source>
        <dbReference type="EMBL" id="JAD54810.1"/>
    </source>
</evidence>
<protein>
    <submittedName>
        <fullName evidence="1">Uncharacterized protein</fullName>
    </submittedName>
</protein>
<organism evidence="1">
    <name type="scientific">Arundo donax</name>
    <name type="common">Giant reed</name>
    <name type="synonym">Donax arundinaceus</name>
    <dbReference type="NCBI Taxonomy" id="35708"/>
    <lineage>
        <taxon>Eukaryota</taxon>
        <taxon>Viridiplantae</taxon>
        <taxon>Streptophyta</taxon>
        <taxon>Embryophyta</taxon>
        <taxon>Tracheophyta</taxon>
        <taxon>Spermatophyta</taxon>
        <taxon>Magnoliopsida</taxon>
        <taxon>Liliopsida</taxon>
        <taxon>Poales</taxon>
        <taxon>Poaceae</taxon>
        <taxon>PACMAD clade</taxon>
        <taxon>Arundinoideae</taxon>
        <taxon>Arundineae</taxon>
        <taxon>Arundo</taxon>
    </lineage>
</organism>
<dbReference type="EMBL" id="GBRH01243085">
    <property type="protein sequence ID" value="JAD54810.1"/>
    <property type="molecule type" value="Transcribed_RNA"/>
</dbReference>
<name>A0A0A9B0V5_ARUDO</name>
<proteinExistence type="predicted"/>
<sequence>MCMLQSQGLKHQYKHRTHYSIIMSSIVLCTT</sequence>
<reference evidence="1" key="1">
    <citation type="submission" date="2014-09" db="EMBL/GenBank/DDBJ databases">
        <authorList>
            <person name="Magalhaes I.L.F."/>
            <person name="Oliveira U."/>
            <person name="Santos F.R."/>
            <person name="Vidigal T.H.D.A."/>
            <person name="Brescovit A.D."/>
            <person name="Santos A.J."/>
        </authorList>
    </citation>
    <scope>NUCLEOTIDE SEQUENCE</scope>
    <source>
        <tissue evidence="1">Shoot tissue taken approximately 20 cm above the soil surface</tissue>
    </source>
</reference>
<accession>A0A0A9B0V5</accession>
<dbReference type="AlphaFoldDB" id="A0A0A9B0V5"/>
<reference evidence="1" key="2">
    <citation type="journal article" date="2015" name="Data Brief">
        <title>Shoot transcriptome of the giant reed, Arundo donax.</title>
        <authorList>
            <person name="Barrero R.A."/>
            <person name="Guerrero F.D."/>
            <person name="Moolhuijzen P."/>
            <person name="Goolsby J.A."/>
            <person name="Tidwell J."/>
            <person name="Bellgard S.E."/>
            <person name="Bellgard M.I."/>
        </authorList>
    </citation>
    <scope>NUCLEOTIDE SEQUENCE</scope>
    <source>
        <tissue evidence="1">Shoot tissue taken approximately 20 cm above the soil surface</tissue>
    </source>
</reference>